<dbReference type="Pfam" id="PF02434">
    <property type="entry name" value="Fringe"/>
    <property type="match status" value="1"/>
</dbReference>
<evidence type="ECO:0000256" key="8">
    <source>
        <dbReference type="ARBA" id="ARBA00022741"/>
    </source>
</evidence>
<evidence type="ECO:0000256" key="7">
    <source>
        <dbReference type="ARBA" id="ARBA00022692"/>
    </source>
</evidence>
<evidence type="ECO:0000256" key="11">
    <source>
        <dbReference type="ARBA" id="ARBA00023136"/>
    </source>
</evidence>
<dbReference type="EC" id="2.4.1.122" evidence="4"/>
<name>A0A2J6RQ68_HYAVF</name>
<feature type="domain" description="Fringe-like glycosyltransferase" evidence="13">
    <location>
        <begin position="176"/>
        <end position="243"/>
    </location>
</feature>
<organism evidence="14 15">
    <name type="scientific">Hyaloscypha variabilis (strain UAMH 11265 / GT02V1 / F)</name>
    <name type="common">Meliniomyces variabilis</name>
    <dbReference type="NCBI Taxonomy" id="1149755"/>
    <lineage>
        <taxon>Eukaryota</taxon>
        <taxon>Fungi</taxon>
        <taxon>Dikarya</taxon>
        <taxon>Ascomycota</taxon>
        <taxon>Pezizomycotina</taxon>
        <taxon>Leotiomycetes</taxon>
        <taxon>Helotiales</taxon>
        <taxon>Hyaloscyphaceae</taxon>
        <taxon>Hyaloscypha</taxon>
        <taxon>Hyaloscypha variabilis</taxon>
    </lineage>
</organism>
<feature type="transmembrane region" description="Helical" evidence="12">
    <location>
        <begin position="16"/>
        <end position="33"/>
    </location>
</feature>
<evidence type="ECO:0000256" key="10">
    <source>
        <dbReference type="ARBA" id="ARBA00022989"/>
    </source>
</evidence>
<keyword evidence="11 12" id="KW-0472">Membrane</keyword>
<evidence type="ECO:0000256" key="5">
    <source>
        <dbReference type="ARBA" id="ARBA00022676"/>
    </source>
</evidence>
<evidence type="ECO:0000256" key="9">
    <source>
        <dbReference type="ARBA" id="ARBA00022968"/>
    </source>
</evidence>
<reference evidence="14 15" key="1">
    <citation type="submission" date="2016-04" db="EMBL/GenBank/DDBJ databases">
        <title>A degradative enzymes factory behind the ericoid mycorrhizal symbiosis.</title>
        <authorList>
            <consortium name="DOE Joint Genome Institute"/>
            <person name="Martino E."/>
            <person name="Morin E."/>
            <person name="Grelet G."/>
            <person name="Kuo A."/>
            <person name="Kohler A."/>
            <person name="Daghino S."/>
            <person name="Barry K."/>
            <person name="Choi C."/>
            <person name="Cichocki N."/>
            <person name="Clum A."/>
            <person name="Copeland A."/>
            <person name="Hainaut M."/>
            <person name="Haridas S."/>
            <person name="Labutti K."/>
            <person name="Lindquist E."/>
            <person name="Lipzen A."/>
            <person name="Khouja H.-R."/>
            <person name="Murat C."/>
            <person name="Ohm R."/>
            <person name="Olson A."/>
            <person name="Spatafora J."/>
            <person name="Veneault-Fourrey C."/>
            <person name="Henrissat B."/>
            <person name="Grigoriev I."/>
            <person name="Martin F."/>
            <person name="Perotto S."/>
        </authorList>
    </citation>
    <scope>NUCLEOTIDE SEQUENCE [LARGE SCALE GENOMIC DNA]</scope>
    <source>
        <strain evidence="14 15">F</strain>
    </source>
</reference>
<comment type="pathway">
    <text evidence="2">Protein modification; protein glycosylation.</text>
</comment>
<dbReference type="InterPro" id="IPR003378">
    <property type="entry name" value="Fringe-like_glycosylTrfase"/>
</dbReference>
<dbReference type="PANTHER" id="PTHR23033:SF40">
    <property type="entry name" value="APPLE DOMAIN-CONTAINING PROTEIN"/>
    <property type="match status" value="1"/>
</dbReference>
<evidence type="ECO:0000256" key="3">
    <source>
        <dbReference type="ARBA" id="ARBA00006462"/>
    </source>
</evidence>
<keyword evidence="10 12" id="KW-1133">Transmembrane helix</keyword>
<dbReference type="InterPro" id="IPR026050">
    <property type="entry name" value="C1GALT1/C1GALT1_chp1"/>
</dbReference>
<dbReference type="PANTHER" id="PTHR23033">
    <property type="entry name" value="BETA1,3-GALACTOSYLTRANSFERASE"/>
    <property type="match status" value="1"/>
</dbReference>
<dbReference type="GO" id="GO:0000166">
    <property type="term" value="F:nucleotide binding"/>
    <property type="evidence" value="ECO:0007669"/>
    <property type="project" value="UniProtKB-KW"/>
</dbReference>
<evidence type="ECO:0000256" key="2">
    <source>
        <dbReference type="ARBA" id="ARBA00004922"/>
    </source>
</evidence>
<dbReference type="AlphaFoldDB" id="A0A2J6RQ68"/>
<keyword evidence="15" id="KW-1185">Reference proteome</keyword>
<comment type="subcellular location">
    <subcellularLocation>
        <location evidence="1">Membrane</location>
        <topology evidence="1">Single-pass type II membrane protein</topology>
    </subcellularLocation>
</comment>
<dbReference type="GO" id="GO:0016020">
    <property type="term" value="C:membrane"/>
    <property type="evidence" value="ECO:0007669"/>
    <property type="project" value="UniProtKB-SubCell"/>
</dbReference>
<evidence type="ECO:0000259" key="13">
    <source>
        <dbReference type="Pfam" id="PF02434"/>
    </source>
</evidence>
<comment type="similarity">
    <text evidence="3">Belongs to the glycosyltransferase 31 family. Beta3-Gal-T subfamily.</text>
</comment>
<keyword evidence="5" id="KW-0328">Glycosyltransferase</keyword>
<dbReference type="Gene3D" id="3.90.550.50">
    <property type="match status" value="1"/>
</dbReference>
<evidence type="ECO:0000256" key="6">
    <source>
        <dbReference type="ARBA" id="ARBA00022679"/>
    </source>
</evidence>
<evidence type="ECO:0000256" key="1">
    <source>
        <dbReference type="ARBA" id="ARBA00004606"/>
    </source>
</evidence>
<evidence type="ECO:0000313" key="14">
    <source>
        <dbReference type="EMBL" id="PMD40652.1"/>
    </source>
</evidence>
<gene>
    <name evidence="14" type="ORF">L207DRAFT_554342</name>
</gene>
<dbReference type="EMBL" id="KZ613945">
    <property type="protein sequence ID" value="PMD40652.1"/>
    <property type="molecule type" value="Genomic_DNA"/>
</dbReference>
<dbReference type="GO" id="GO:0016263">
    <property type="term" value="F:glycoprotein-N-acetylgalactosamine 3-beta-galactosyltransferase activity"/>
    <property type="evidence" value="ECO:0007669"/>
    <property type="project" value="UniProtKB-EC"/>
</dbReference>
<evidence type="ECO:0000256" key="4">
    <source>
        <dbReference type="ARBA" id="ARBA00012557"/>
    </source>
</evidence>
<proteinExistence type="inferred from homology"/>
<keyword evidence="7 12" id="KW-0812">Transmembrane</keyword>
<evidence type="ECO:0000313" key="15">
    <source>
        <dbReference type="Proteomes" id="UP000235786"/>
    </source>
</evidence>
<dbReference type="Proteomes" id="UP000235786">
    <property type="component" value="Unassembled WGS sequence"/>
</dbReference>
<dbReference type="OrthoDB" id="414175at2759"/>
<dbReference type="STRING" id="1149755.A0A2J6RQ68"/>
<keyword evidence="9" id="KW-0735">Signal-anchor</keyword>
<accession>A0A2J6RQ68</accession>
<keyword evidence="6 14" id="KW-0808">Transferase</keyword>
<protein>
    <recommendedName>
        <fullName evidence="4">N-acetylgalactosaminide beta-1,3-galactosyltransferase</fullName>
        <ecNumber evidence="4">2.4.1.122</ecNumber>
    </recommendedName>
</protein>
<keyword evidence="8" id="KW-0547">Nucleotide-binding</keyword>
<sequence>MFSPTALRPPGRFFRFRYLVPVIVFLVVVRFSLPGNVGRETISEWGFLRYSNKTWMPEDKALVDSVCGGLRKGNRIVITVNTGATEILERVPTLLRSSLLCVPNLGDRQVFDALDTVPSEVMNGNTDFDLYRKQLELKDPVRVAEFLKGMKDPRNSDTAAAWTLDKYKKLHILEKAWDLNPNMDWYLHVDADTYVIWSTLVAWLAKLDPTKESYLGSLSFINNLPFGHGGSGMLLSGAAMRSFVVHHNGTAARWDYKMQNECCADWVLAQILTEYGMSLMNSWPTIQGETQSTIPFDSSHWCQPLATMHHITPLQAAQMGDFEAKRKDKTKPLTFEELFNDLVSGLIPRTLDDWDNMALGHTENDVHSFDDCVGACKRDDKCLTALWKGDECVLGTDDVKLGMKHIEGDEKKRWKSFWHKERIAAWAEKQKCSGEIKFPFEDGKSSK</sequence>
<evidence type="ECO:0000256" key="12">
    <source>
        <dbReference type="SAM" id="Phobius"/>
    </source>
</evidence>